<proteinExistence type="predicted"/>
<evidence type="ECO:0000313" key="4">
    <source>
        <dbReference type="Proteomes" id="UP000604825"/>
    </source>
</evidence>
<evidence type="ECO:0000256" key="1">
    <source>
        <dbReference type="SAM" id="SignalP"/>
    </source>
</evidence>
<name>A0A811PSQ9_9POAL</name>
<evidence type="ECO:0000313" key="3">
    <source>
        <dbReference type="EMBL" id="CAD6254861.1"/>
    </source>
</evidence>
<keyword evidence="1" id="KW-0732">Signal</keyword>
<reference evidence="2" key="1">
    <citation type="submission" date="2020-10" db="EMBL/GenBank/DDBJ databases">
        <authorList>
            <person name="Han B."/>
            <person name="Lu T."/>
            <person name="Zhao Q."/>
            <person name="Huang X."/>
            <person name="Zhao Y."/>
        </authorList>
    </citation>
    <scope>NUCLEOTIDE SEQUENCE</scope>
</reference>
<evidence type="ECO:0000313" key="2">
    <source>
        <dbReference type="EMBL" id="CAD6248877.1"/>
    </source>
</evidence>
<organism evidence="2 4">
    <name type="scientific">Miscanthus lutarioriparius</name>
    <dbReference type="NCBI Taxonomy" id="422564"/>
    <lineage>
        <taxon>Eukaryota</taxon>
        <taxon>Viridiplantae</taxon>
        <taxon>Streptophyta</taxon>
        <taxon>Embryophyta</taxon>
        <taxon>Tracheophyta</taxon>
        <taxon>Spermatophyta</taxon>
        <taxon>Magnoliopsida</taxon>
        <taxon>Liliopsida</taxon>
        <taxon>Poales</taxon>
        <taxon>Poaceae</taxon>
        <taxon>PACMAD clade</taxon>
        <taxon>Panicoideae</taxon>
        <taxon>Andropogonodae</taxon>
        <taxon>Andropogoneae</taxon>
        <taxon>Saccharinae</taxon>
        <taxon>Miscanthus</taxon>
    </lineage>
</organism>
<dbReference type="EMBL" id="CAJGYO010000008">
    <property type="protein sequence ID" value="CAD6248877.1"/>
    <property type="molecule type" value="Genomic_DNA"/>
</dbReference>
<dbReference type="Proteomes" id="UP000604825">
    <property type="component" value="Unassembled WGS sequence"/>
</dbReference>
<feature type="signal peptide" evidence="1">
    <location>
        <begin position="1"/>
        <end position="16"/>
    </location>
</feature>
<sequence>MAKLAAWWSLLGCVSAPGRRVPSLLCDDGEGRPRRGCELVGSLINCSLNWKGAGAENQAEIQVQSYD</sequence>
<dbReference type="AlphaFoldDB" id="A0A811PSQ9"/>
<protein>
    <submittedName>
        <fullName evidence="2">Uncharacterized protein</fullName>
    </submittedName>
</protein>
<feature type="chain" id="PRO_5036408596" evidence="1">
    <location>
        <begin position="17"/>
        <end position="67"/>
    </location>
</feature>
<dbReference type="EMBL" id="CAJGYO010000009">
    <property type="protein sequence ID" value="CAD6254861.1"/>
    <property type="molecule type" value="Genomic_DNA"/>
</dbReference>
<keyword evidence="4" id="KW-1185">Reference proteome</keyword>
<accession>A0A811PSQ9</accession>
<gene>
    <name evidence="2" type="ORF">NCGR_LOCUS32759</name>
    <name evidence="3" type="ORF">NCGR_LOCUS38460</name>
</gene>
<comment type="caution">
    <text evidence="2">The sequence shown here is derived from an EMBL/GenBank/DDBJ whole genome shotgun (WGS) entry which is preliminary data.</text>
</comment>